<sequence>MTSSALHRRLISVERRVHLRQSRSTRGSPAGGAIPMLCVTCPCAVCNLTLENNLLCATAADSILLCATAADSILLCATAADSILLCATAADSILLCATAADSILL</sequence>
<evidence type="ECO:0000313" key="1">
    <source>
        <dbReference type="EMBL" id="CAL1595640.1"/>
    </source>
</evidence>
<dbReference type="AlphaFoldDB" id="A0AAV2L006"/>
<dbReference type="Proteomes" id="UP001497482">
    <property type="component" value="Chromosome 20"/>
</dbReference>
<reference evidence="1 2" key="1">
    <citation type="submission" date="2024-04" db="EMBL/GenBank/DDBJ databases">
        <authorList>
            <person name="Waldvogel A.-M."/>
            <person name="Schoenle A."/>
        </authorList>
    </citation>
    <scope>NUCLEOTIDE SEQUENCE [LARGE SCALE GENOMIC DNA]</scope>
</reference>
<keyword evidence="2" id="KW-1185">Reference proteome</keyword>
<proteinExistence type="predicted"/>
<accession>A0AAV2L006</accession>
<name>A0AAV2L006_KNICA</name>
<dbReference type="EMBL" id="OZ035842">
    <property type="protein sequence ID" value="CAL1595640.1"/>
    <property type="molecule type" value="Genomic_DNA"/>
</dbReference>
<organism evidence="1 2">
    <name type="scientific">Knipowitschia caucasica</name>
    <name type="common">Caucasian dwarf goby</name>
    <name type="synonym">Pomatoschistus caucasicus</name>
    <dbReference type="NCBI Taxonomy" id="637954"/>
    <lineage>
        <taxon>Eukaryota</taxon>
        <taxon>Metazoa</taxon>
        <taxon>Chordata</taxon>
        <taxon>Craniata</taxon>
        <taxon>Vertebrata</taxon>
        <taxon>Euteleostomi</taxon>
        <taxon>Actinopterygii</taxon>
        <taxon>Neopterygii</taxon>
        <taxon>Teleostei</taxon>
        <taxon>Neoteleostei</taxon>
        <taxon>Acanthomorphata</taxon>
        <taxon>Gobiaria</taxon>
        <taxon>Gobiiformes</taxon>
        <taxon>Gobioidei</taxon>
        <taxon>Gobiidae</taxon>
        <taxon>Gobiinae</taxon>
        <taxon>Knipowitschia</taxon>
    </lineage>
</organism>
<evidence type="ECO:0000313" key="2">
    <source>
        <dbReference type="Proteomes" id="UP001497482"/>
    </source>
</evidence>
<protein>
    <submittedName>
        <fullName evidence="1">Uncharacterized protein</fullName>
    </submittedName>
</protein>
<gene>
    <name evidence="1" type="ORF">KC01_LOCUS24412</name>
</gene>